<dbReference type="InterPro" id="IPR050708">
    <property type="entry name" value="T6SS_VgrG/RHS"/>
</dbReference>
<dbReference type="Pfam" id="PF25023">
    <property type="entry name" value="TEN_YD-shell"/>
    <property type="match status" value="1"/>
</dbReference>
<dbReference type="InterPro" id="IPR022385">
    <property type="entry name" value="Rhs_assc_core"/>
</dbReference>
<dbReference type="STRING" id="1437425.CSEC_1905"/>
<protein>
    <submittedName>
        <fullName evidence="3">Rhs family protein</fullName>
    </submittedName>
</protein>
<dbReference type="EMBL" id="CCEJ010000009">
    <property type="protein sequence ID" value="CDR34712.1"/>
    <property type="molecule type" value="Genomic_DNA"/>
</dbReference>
<dbReference type="PANTHER" id="PTHR32305">
    <property type="match status" value="1"/>
</dbReference>
<sequence>MNVLGRLERLQSSDQTIDYQYTYDVLDNLILVQDNKNQNQTIKSFDARNFLIEEKLGNDLEIKFDYDSLGQTKEVLLPDSTSIYFDYKGGRLNAVKRESENPYFYSCEAYDASSRLLKARLPGNAGTIDQKFDVLGRITSIETKDWKEVIHEYDDVGNLVSRNIFENQEKFSDYFTYDDIYQLKSEKGAFEHNYTYDSFFNRLEKDGEKIEVNDLNQIVEKPNYKYGYDLDGHLISIKTDDFYKKFTYDALGRLTFYSDSSCQAEYAYDASNRRLQKKVTDFEGNILAQEKYLYWHDREIGALNQNNEFISLRVLIPTSPSENRASVSIELFGKAYAPIHDHNGCISCLINIKTGEVEKFSRYSAFGNQINKSSLKMPWGFASKRLDEETGLIFFGRRYYDPIDGRWITKDPLGDCDGPNLYAYVQNRPLVLIDHFGFMSEETAEEYAFFNMVQTGELSSMVKHTAQRAGGMAKHAAGYAIEGLAHHTLLCADSPYLNGIFTARAKIENFGRSLQGNSDTSKSYGHSLKVIKIGDGPPGFATIGITGILTDEKSVREWGEKFFKDSKVATYMIFSETEGFAQDIFKANLMLCGFALPHAKETARAITKIYNEQTKANGGKPATLMISPHSRGAAQFMAGQHLIPSHVKKASHIRSFGALQPIPNTGIFGSVENYENDNDPVPKVGYPIWGWSIKTNTTPTGYSYGGPSSLMYDHFINSEGYRKKQQDACQDIFGR</sequence>
<dbReference type="Gene3D" id="2.180.10.10">
    <property type="entry name" value="RHS repeat-associated core"/>
    <property type="match status" value="1"/>
</dbReference>
<evidence type="ECO:0000256" key="1">
    <source>
        <dbReference type="ARBA" id="ARBA00022737"/>
    </source>
</evidence>
<reference evidence="3" key="2">
    <citation type="submission" date="2014-09" db="EMBL/GenBank/DDBJ databases">
        <title>Criblamydia sequanensis harbors a mega-plasmid encoding arsenite resistance.</title>
        <authorList>
            <person name="Bertelli C."/>
            <person name="Goesmann A."/>
            <person name="Greub G."/>
        </authorList>
    </citation>
    <scope>NUCLEOTIDE SEQUENCE [LARGE SCALE GENOMIC DNA]</scope>
    <source>
        <strain evidence="3">CRIB-18</strain>
    </source>
</reference>
<dbReference type="NCBIfam" id="TIGR03696">
    <property type="entry name" value="Rhs_assc_core"/>
    <property type="match status" value="1"/>
</dbReference>
<keyword evidence="1" id="KW-0677">Repeat</keyword>
<keyword evidence="4" id="KW-1185">Reference proteome</keyword>
<name>A0A090CZV9_9BACT</name>
<proteinExistence type="predicted"/>
<evidence type="ECO:0000313" key="4">
    <source>
        <dbReference type="Proteomes" id="UP000031552"/>
    </source>
</evidence>
<dbReference type="eggNOG" id="COG3209">
    <property type="taxonomic scope" value="Bacteria"/>
</dbReference>
<dbReference type="PANTHER" id="PTHR32305:SF15">
    <property type="entry name" value="PROTEIN RHSA-RELATED"/>
    <property type="match status" value="1"/>
</dbReference>
<dbReference type="AlphaFoldDB" id="A0A090CZV9"/>
<dbReference type="RefSeq" id="WP_041018258.1">
    <property type="nucleotide sequence ID" value="NZ_CCEJ010000009.1"/>
</dbReference>
<dbReference type="OrthoDB" id="19607at2"/>
<reference evidence="3" key="1">
    <citation type="submission" date="2013-12" db="EMBL/GenBank/DDBJ databases">
        <authorList>
            <person name="Linke B."/>
        </authorList>
    </citation>
    <scope>NUCLEOTIDE SEQUENCE [LARGE SCALE GENOMIC DNA]</scope>
    <source>
        <strain evidence="3">CRIB-18</strain>
    </source>
</reference>
<dbReference type="InterPro" id="IPR056823">
    <property type="entry name" value="TEN-like_YD-shell"/>
</dbReference>
<dbReference type="Proteomes" id="UP000031552">
    <property type="component" value="Unassembled WGS sequence"/>
</dbReference>
<gene>
    <name evidence="3" type="primary">rhs7</name>
    <name evidence="3" type="ORF">CSEC_1905</name>
</gene>
<organism evidence="3 4">
    <name type="scientific">Candidatus Criblamydia sequanensis CRIB-18</name>
    <dbReference type="NCBI Taxonomy" id="1437425"/>
    <lineage>
        <taxon>Bacteria</taxon>
        <taxon>Pseudomonadati</taxon>
        <taxon>Chlamydiota</taxon>
        <taxon>Chlamydiia</taxon>
        <taxon>Parachlamydiales</taxon>
        <taxon>Candidatus Criblamydiaceae</taxon>
        <taxon>Candidatus Criblamydia</taxon>
    </lineage>
</organism>
<comment type="caution">
    <text evidence="3">The sequence shown here is derived from an EMBL/GenBank/DDBJ whole genome shotgun (WGS) entry which is preliminary data.</text>
</comment>
<evidence type="ECO:0000313" key="3">
    <source>
        <dbReference type="EMBL" id="CDR34712.1"/>
    </source>
</evidence>
<feature type="domain" description="Teneurin-like YD-shell" evidence="2">
    <location>
        <begin position="152"/>
        <end position="411"/>
    </location>
</feature>
<evidence type="ECO:0000259" key="2">
    <source>
        <dbReference type="Pfam" id="PF25023"/>
    </source>
</evidence>
<accession>A0A090CZV9</accession>